<feature type="chain" id="PRO_5011491488" evidence="2">
    <location>
        <begin position="29"/>
        <end position="740"/>
    </location>
</feature>
<dbReference type="STRING" id="933059.SAMN04488103_101249"/>
<feature type="region of interest" description="Disordered" evidence="1">
    <location>
        <begin position="291"/>
        <end position="314"/>
    </location>
</feature>
<dbReference type="InterPro" id="IPR010344">
    <property type="entry name" value="YbjH"/>
</dbReference>
<evidence type="ECO:0000313" key="4">
    <source>
        <dbReference type="Proteomes" id="UP000198761"/>
    </source>
</evidence>
<accession>A0A1H7YMU5</accession>
<protein>
    <submittedName>
        <fullName evidence="3">Exopolysaccharide biosynthesis protein YbjH</fullName>
    </submittedName>
</protein>
<evidence type="ECO:0000256" key="1">
    <source>
        <dbReference type="SAM" id="MobiDB-lite"/>
    </source>
</evidence>
<organism evidence="3 4">
    <name type="scientific">Gemmobacter aquatilis</name>
    <dbReference type="NCBI Taxonomy" id="933059"/>
    <lineage>
        <taxon>Bacteria</taxon>
        <taxon>Pseudomonadati</taxon>
        <taxon>Pseudomonadota</taxon>
        <taxon>Alphaproteobacteria</taxon>
        <taxon>Rhodobacterales</taxon>
        <taxon>Paracoccaceae</taxon>
        <taxon>Gemmobacter</taxon>
    </lineage>
</organism>
<feature type="signal peptide" evidence="2">
    <location>
        <begin position="1"/>
        <end position="28"/>
    </location>
</feature>
<evidence type="ECO:0000256" key="2">
    <source>
        <dbReference type="SAM" id="SignalP"/>
    </source>
</evidence>
<keyword evidence="4" id="KW-1185">Reference proteome</keyword>
<name>A0A1H7YMU5_9RHOB</name>
<proteinExistence type="predicted"/>
<dbReference type="RefSeq" id="WP_091295646.1">
    <property type="nucleotide sequence ID" value="NZ_FOCE01000001.1"/>
</dbReference>
<sequence>MQPFSAPKGRFLLATSVLTLCSALSVQAQDVSTPSLNFYGATGLIDMPSGEMQPDGFLTGSTAHFGPISRTTLSFQLTPRISASFRFLGIRDWNANSACQPDCADAGVDSFETYYDRSFDIRYQLLEEGRYVPAVTVGLQDFVGTGILSGEYIAATKNFGPTLKATVGLGWGRLGSYGSIGSPFGDRDPVDVGEGGNVNFDQWFRGPMAPFGGVEWSPNEKWTLKAEYSSDDYEIEAQKRGTFDRASPFNFGIEYQPQPMMRFGAYYLYGNEIGIAAHFSLDPRKRPLGEVGRPAPEPVLLRPTRSSDPDAWSPEWVTQDGAAPILMKNINKRLEADGIVVESLGYTSAVAQVRLRNTRLDAEAQAIGRTARAMAAVMPASVETFEIVPLANGIPASKVTIRRSDLERLETSPTAMESMRASTVISGAGEMLPGTVRNNEVYPTLRWSLAPYLRLRLFDQNEPLKYGIGARFAAEYEIARGLTLEGSVTKNIGGTLDDRPPVPGRTLQPVRSANYVYDTEGDPAMEKLALHWRTAFTDDLYGRVSVGYLERMFGGISTEILYKPVNQRWAIGAEVNYVAQRAPDQGFSFTLPQSIYQTDDKGTETGPSSYNVLTGHVSGYYAFDNGFNVELDVGRYLAGDVGATLTVEREFANGWRIGAFATKTDVSAEDFGSGSFDKGIMIKIPFAWATGSDTRKSASTVIRPFGRDGGQRLEVDGRLYETIRDYHETGIDQQWGRFWK</sequence>
<gene>
    <name evidence="3" type="ORF">SAMN04488103_101249</name>
</gene>
<dbReference type="EMBL" id="FOCE01000001">
    <property type="protein sequence ID" value="SEM47430.1"/>
    <property type="molecule type" value="Genomic_DNA"/>
</dbReference>
<dbReference type="AlphaFoldDB" id="A0A1H7YMU5"/>
<dbReference type="OrthoDB" id="19542at2"/>
<evidence type="ECO:0000313" key="3">
    <source>
        <dbReference type="EMBL" id="SEM47430.1"/>
    </source>
</evidence>
<dbReference type="Pfam" id="PF06082">
    <property type="entry name" value="YjbH"/>
    <property type="match status" value="1"/>
</dbReference>
<reference evidence="3 4" key="1">
    <citation type="submission" date="2016-10" db="EMBL/GenBank/DDBJ databases">
        <authorList>
            <person name="de Groot N.N."/>
        </authorList>
    </citation>
    <scope>NUCLEOTIDE SEQUENCE [LARGE SCALE GENOMIC DNA]</scope>
    <source>
        <strain evidence="3 4">DSM 3857</strain>
    </source>
</reference>
<dbReference type="Proteomes" id="UP000198761">
    <property type="component" value="Unassembled WGS sequence"/>
</dbReference>
<keyword evidence="2" id="KW-0732">Signal</keyword>